<reference evidence="2" key="2">
    <citation type="submission" date="2020-09" db="EMBL/GenBank/DDBJ databases">
        <authorList>
            <person name="Sun Q."/>
            <person name="Kim S."/>
        </authorList>
    </citation>
    <scope>NUCLEOTIDE SEQUENCE</scope>
    <source>
        <strain evidence="2">KCTC 22164</strain>
    </source>
</reference>
<reference evidence="2" key="1">
    <citation type="journal article" date="2014" name="Int. J. Syst. Evol. Microbiol.">
        <title>Complete genome sequence of Corynebacterium casei LMG S-19264T (=DSM 44701T), isolated from a smear-ripened cheese.</title>
        <authorList>
            <consortium name="US DOE Joint Genome Institute (JGI-PGF)"/>
            <person name="Walter F."/>
            <person name="Albersmeier A."/>
            <person name="Kalinowski J."/>
            <person name="Ruckert C."/>
        </authorList>
    </citation>
    <scope>NUCLEOTIDE SEQUENCE</scope>
    <source>
        <strain evidence="2">KCTC 22164</strain>
    </source>
</reference>
<evidence type="ECO:0000313" key="2">
    <source>
        <dbReference type="EMBL" id="GGW79133.1"/>
    </source>
</evidence>
<dbReference type="Proteomes" id="UP000631300">
    <property type="component" value="Unassembled WGS sequence"/>
</dbReference>
<dbReference type="GO" id="GO:0016020">
    <property type="term" value="C:membrane"/>
    <property type="evidence" value="ECO:0007669"/>
    <property type="project" value="InterPro"/>
</dbReference>
<name>A0A918JGP9_9ALTE</name>
<evidence type="ECO:0000313" key="3">
    <source>
        <dbReference type="Proteomes" id="UP000631300"/>
    </source>
</evidence>
<organism evidence="2 3">
    <name type="scientific">Alteromonas halophila</name>
    <dbReference type="NCBI Taxonomy" id="516698"/>
    <lineage>
        <taxon>Bacteria</taxon>
        <taxon>Pseudomonadati</taxon>
        <taxon>Pseudomonadota</taxon>
        <taxon>Gammaproteobacteria</taxon>
        <taxon>Alteromonadales</taxon>
        <taxon>Alteromonadaceae</taxon>
        <taxon>Alteromonas/Salinimonas group</taxon>
        <taxon>Alteromonas</taxon>
    </lineage>
</organism>
<keyword evidence="1" id="KW-1133">Transmembrane helix</keyword>
<dbReference type="RefSeq" id="WP_189403985.1">
    <property type="nucleotide sequence ID" value="NZ_BMXP01000002.1"/>
</dbReference>
<gene>
    <name evidence="2" type="ORF">GCM10007391_09780</name>
</gene>
<feature type="transmembrane region" description="Helical" evidence="1">
    <location>
        <begin position="47"/>
        <end position="68"/>
    </location>
</feature>
<sequence>MTPVENPTKLDTLGIWISSLCALHCLALPVVVPLLPLIGSTFFAQLWFERTILSISLVIGAVALISGALKYHSRYYPLALLAVGGLIYWFKDIFGESGEPFTIATGAMLIVAGHWVNMRLCRQYRNDRRMMFTAQQVSTQAK</sequence>
<evidence type="ECO:0000256" key="1">
    <source>
        <dbReference type="SAM" id="Phobius"/>
    </source>
</evidence>
<accession>A0A918JGP9</accession>
<evidence type="ECO:0008006" key="4">
    <source>
        <dbReference type="Google" id="ProtNLM"/>
    </source>
</evidence>
<feature type="transmembrane region" description="Helical" evidence="1">
    <location>
        <begin position="12"/>
        <end position="35"/>
    </location>
</feature>
<dbReference type="Pfam" id="PF03203">
    <property type="entry name" value="MerC"/>
    <property type="match status" value="1"/>
</dbReference>
<keyword evidence="1" id="KW-0812">Transmembrane</keyword>
<feature type="transmembrane region" description="Helical" evidence="1">
    <location>
        <begin position="75"/>
        <end position="91"/>
    </location>
</feature>
<feature type="transmembrane region" description="Helical" evidence="1">
    <location>
        <begin position="103"/>
        <end position="121"/>
    </location>
</feature>
<keyword evidence="3" id="KW-1185">Reference proteome</keyword>
<dbReference type="InterPro" id="IPR004891">
    <property type="entry name" value="Mercury-R_MerC"/>
</dbReference>
<keyword evidence="1" id="KW-0472">Membrane</keyword>
<protein>
    <recommendedName>
        <fullName evidence="4">MerC domain-containing protein</fullName>
    </recommendedName>
</protein>
<dbReference type="EMBL" id="BMXP01000002">
    <property type="protein sequence ID" value="GGW79133.1"/>
    <property type="molecule type" value="Genomic_DNA"/>
</dbReference>
<dbReference type="GO" id="GO:0015097">
    <property type="term" value="F:mercury ion transmembrane transporter activity"/>
    <property type="evidence" value="ECO:0007669"/>
    <property type="project" value="InterPro"/>
</dbReference>
<dbReference type="AlphaFoldDB" id="A0A918JGP9"/>
<comment type="caution">
    <text evidence="2">The sequence shown here is derived from an EMBL/GenBank/DDBJ whole genome shotgun (WGS) entry which is preliminary data.</text>
</comment>
<proteinExistence type="predicted"/>